<reference evidence="2" key="1">
    <citation type="submission" date="2021-07" db="EMBL/GenBank/DDBJ databases">
        <title>Elsinoe batatas strain:CRI-CJ2 Genome sequencing and assembly.</title>
        <authorList>
            <person name="Huang L."/>
        </authorList>
    </citation>
    <scope>NUCLEOTIDE SEQUENCE</scope>
    <source>
        <strain evidence="2">CRI-CJ2</strain>
    </source>
</reference>
<sequence length="78" mass="8461">MTDPFKKPATNLLRPSKHLPLSSSSSSTQSTSSAGDLQIAISSASSTATNVTFDSSVTPLYFLDDEALKRRKTHFKRT</sequence>
<protein>
    <submittedName>
        <fullName evidence="2">Uncharacterized protein</fullName>
    </submittedName>
</protein>
<organism evidence="2 3">
    <name type="scientific">Elsinoe batatas</name>
    <dbReference type="NCBI Taxonomy" id="2601811"/>
    <lineage>
        <taxon>Eukaryota</taxon>
        <taxon>Fungi</taxon>
        <taxon>Dikarya</taxon>
        <taxon>Ascomycota</taxon>
        <taxon>Pezizomycotina</taxon>
        <taxon>Dothideomycetes</taxon>
        <taxon>Dothideomycetidae</taxon>
        <taxon>Myriangiales</taxon>
        <taxon>Elsinoaceae</taxon>
        <taxon>Elsinoe</taxon>
    </lineage>
</organism>
<evidence type="ECO:0000313" key="3">
    <source>
        <dbReference type="Proteomes" id="UP000809789"/>
    </source>
</evidence>
<dbReference type="Proteomes" id="UP000809789">
    <property type="component" value="Unassembled WGS sequence"/>
</dbReference>
<keyword evidence="3" id="KW-1185">Reference proteome</keyword>
<evidence type="ECO:0000256" key="1">
    <source>
        <dbReference type="SAM" id="MobiDB-lite"/>
    </source>
</evidence>
<evidence type="ECO:0000313" key="2">
    <source>
        <dbReference type="EMBL" id="KAG8627007.1"/>
    </source>
</evidence>
<feature type="region of interest" description="Disordered" evidence="1">
    <location>
        <begin position="1"/>
        <end position="36"/>
    </location>
</feature>
<dbReference type="EMBL" id="JAESVG020000005">
    <property type="protein sequence ID" value="KAG8627007.1"/>
    <property type="molecule type" value="Genomic_DNA"/>
</dbReference>
<accession>A0A8K0L0U2</accession>
<comment type="caution">
    <text evidence="2">The sequence shown here is derived from an EMBL/GenBank/DDBJ whole genome shotgun (WGS) entry which is preliminary data.</text>
</comment>
<feature type="compositionally biased region" description="Low complexity" evidence="1">
    <location>
        <begin position="22"/>
        <end position="36"/>
    </location>
</feature>
<name>A0A8K0L0U2_9PEZI</name>
<proteinExistence type="predicted"/>
<dbReference type="AlphaFoldDB" id="A0A8K0L0U2"/>
<gene>
    <name evidence="2" type="ORF">KVT40_004490</name>
</gene>